<evidence type="ECO:0000313" key="3">
    <source>
        <dbReference type="Proteomes" id="UP000292881"/>
    </source>
</evidence>
<feature type="region of interest" description="Disordered" evidence="1">
    <location>
        <begin position="96"/>
        <end position="118"/>
    </location>
</feature>
<evidence type="ECO:0000256" key="1">
    <source>
        <dbReference type="SAM" id="MobiDB-lite"/>
    </source>
</evidence>
<evidence type="ECO:0000313" key="2">
    <source>
        <dbReference type="EMBL" id="RXZ49928.1"/>
    </source>
</evidence>
<comment type="caution">
    <text evidence="2">The sequence shown here is derived from an EMBL/GenBank/DDBJ whole genome shotgun (WGS) entry which is preliminary data.</text>
</comment>
<keyword evidence="3" id="KW-1185">Reference proteome</keyword>
<feature type="compositionally biased region" description="Acidic residues" evidence="1">
    <location>
        <begin position="107"/>
        <end position="118"/>
    </location>
</feature>
<gene>
    <name evidence="2" type="ORF">ESO86_04565</name>
</gene>
<accession>A0A4Q2JUU1</accession>
<dbReference type="Proteomes" id="UP000292881">
    <property type="component" value="Unassembled WGS sequence"/>
</dbReference>
<dbReference type="OrthoDB" id="5119511at2"/>
<reference evidence="2 3" key="1">
    <citation type="submission" date="2019-01" db="EMBL/GenBank/DDBJ databases">
        <authorList>
            <person name="Li J."/>
        </authorList>
    </citation>
    <scope>NUCLEOTIDE SEQUENCE [LARGE SCALE GENOMIC DNA]</scope>
    <source>
        <strain evidence="2 3">CGMCC 4.7180</strain>
    </source>
</reference>
<name>A0A4Q2JUU1_9MICO</name>
<protein>
    <submittedName>
        <fullName evidence="2">Uncharacterized protein</fullName>
    </submittedName>
</protein>
<dbReference type="AlphaFoldDB" id="A0A4Q2JUU1"/>
<sequence length="118" mass="12496">MDRIHYAGGELLTGSAIADAIVDYAAALASRRSAASIDIPIRGEDGSTARAHLLVGPASQLLTEPVETDQEELVDEELVSRLRAATTALSAIRPMVEAPEPGYGAGDDTDELEWPPIR</sequence>
<organism evidence="2 3">
    <name type="scientific">Agromyces binzhouensis</name>
    <dbReference type="NCBI Taxonomy" id="1817495"/>
    <lineage>
        <taxon>Bacteria</taxon>
        <taxon>Bacillati</taxon>
        <taxon>Actinomycetota</taxon>
        <taxon>Actinomycetes</taxon>
        <taxon>Micrococcales</taxon>
        <taxon>Microbacteriaceae</taxon>
        <taxon>Agromyces</taxon>
    </lineage>
</organism>
<proteinExistence type="predicted"/>
<dbReference type="RefSeq" id="WP_129233697.1">
    <property type="nucleotide sequence ID" value="NZ_SDPL01000048.1"/>
</dbReference>
<dbReference type="EMBL" id="SDPL01000048">
    <property type="protein sequence ID" value="RXZ49928.1"/>
    <property type="molecule type" value="Genomic_DNA"/>
</dbReference>